<dbReference type="Proteomes" id="UP000050786">
    <property type="component" value="Unassembled WGS sequence"/>
</dbReference>
<dbReference type="RefSeq" id="WP_186437421.1">
    <property type="nucleotide sequence ID" value="NZ_CYPS01000035.1"/>
</dbReference>
<evidence type="ECO:0000313" key="2">
    <source>
        <dbReference type="Proteomes" id="UP000050786"/>
    </source>
</evidence>
<proteinExistence type="predicted"/>
<dbReference type="EMBL" id="CYPS01000035">
    <property type="protein sequence ID" value="CUH43070.1"/>
    <property type="molecule type" value="Genomic_DNA"/>
</dbReference>
<accession>A0A0P1E5Z6</accession>
<organism evidence="1 2">
    <name type="scientific">Ruegeria atlantica</name>
    <dbReference type="NCBI Taxonomy" id="81569"/>
    <lineage>
        <taxon>Bacteria</taxon>
        <taxon>Pseudomonadati</taxon>
        <taxon>Pseudomonadota</taxon>
        <taxon>Alphaproteobacteria</taxon>
        <taxon>Rhodobacterales</taxon>
        <taxon>Roseobacteraceae</taxon>
        <taxon>Ruegeria</taxon>
    </lineage>
</organism>
<keyword evidence="2" id="KW-1185">Reference proteome</keyword>
<protein>
    <submittedName>
        <fullName evidence="1">Uncharacterized protein</fullName>
    </submittedName>
</protein>
<reference evidence="2" key="1">
    <citation type="submission" date="2015-09" db="EMBL/GenBank/DDBJ databases">
        <authorList>
            <person name="Rodrigo-Torres L."/>
            <person name="Arahal D.R."/>
        </authorList>
    </citation>
    <scope>NUCLEOTIDE SEQUENCE [LARGE SCALE GENOMIC DNA]</scope>
    <source>
        <strain evidence="2">CECT 4293</strain>
    </source>
</reference>
<name>A0A0P1E5Z6_9RHOB</name>
<dbReference type="AlphaFoldDB" id="A0A0P1E5Z6"/>
<sequence length="56" mass="6143">MMAAVFDISGVPLDWQPHARTKALVFEDVVQVFGMDGIHFASPQALEAELCARGRL</sequence>
<evidence type="ECO:0000313" key="1">
    <source>
        <dbReference type="EMBL" id="CUH43070.1"/>
    </source>
</evidence>
<gene>
    <name evidence="1" type="ORF">RUM4293_01963</name>
</gene>